<comment type="caution">
    <text evidence="2">The sequence shown here is derived from an EMBL/GenBank/DDBJ whole genome shotgun (WGS) entry which is preliminary data.</text>
</comment>
<dbReference type="PANTHER" id="PTHR33246:SF51">
    <property type="entry name" value="MYB_SANT-LIKE DOMAIN-CONTAINING PROTEIN"/>
    <property type="match status" value="1"/>
</dbReference>
<sequence>MEGDDITAHSDQLAKFHERLKALVTPEKPLTPEDVHIVALLSSIPPDWIHCVSGLMNQEGVKSETIVSALKNESIRRESQGNIISVLSTLAKSKPFKAKSNQHRPPPSKPNDEKKLSRCPLCNTDSHDLNACNNTRQLISDHKAQQKACWEKEQASNTAPPPAQAGCTSAVTLGQSSNSYDEDDESDFSGSEIKVTARNAVASLSSTLGPLRSGLTLIPAAQ</sequence>
<feature type="region of interest" description="Disordered" evidence="1">
    <location>
        <begin position="94"/>
        <end position="117"/>
    </location>
</feature>
<gene>
    <name evidence="2" type="ORF">PSTG_00102</name>
</gene>
<dbReference type="AlphaFoldDB" id="A0A0L0W5M6"/>
<dbReference type="PANTHER" id="PTHR33246">
    <property type="entry name" value="CCHC-TYPE DOMAIN-CONTAINING PROTEIN"/>
    <property type="match status" value="1"/>
</dbReference>
<dbReference type="Proteomes" id="UP000054564">
    <property type="component" value="Unassembled WGS sequence"/>
</dbReference>
<evidence type="ECO:0000256" key="1">
    <source>
        <dbReference type="SAM" id="MobiDB-lite"/>
    </source>
</evidence>
<keyword evidence="3" id="KW-1185">Reference proteome</keyword>
<name>A0A0L0W5M6_9BASI</name>
<reference evidence="3" key="1">
    <citation type="submission" date="2014-03" db="EMBL/GenBank/DDBJ databases">
        <title>The Genome Sequence of Puccinia striiformis f. sp. tritici PST-78.</title>
        <authorList>
            <consortium name="The Broad Institute Genome Sequencing Platform"/>
            <person name="Cuomo C."/>
            <person name="Hulbert S."/>
            <person name="Chen X."/>
            <person name="Walker B."/>
            <person name="Young S.K."/>
            <person name="Zeng Q."/>
            <person name="Gargeya S."/>
            <person name="Fitzgerald M."/>
            <person name="Haas B."/>
            <person name="Abouelleil A."/>
            <person name="Alvarado L."/>
            <person name="Arachchi H.M."/>
            <person name="Berlin A.M."/>
            <person name="Chapman S.B."/>
            <person name="Goldberg J."/>
            <person name="Griggs A."/>
            <person name="Gujja S."/>
            <person name="Hansen M."/>
            <person name="Howarth C."/>
            <person name="Imamovic A."/>
            <person name="Larimer J."/>
            <person name="McCowan C."/>
            <person name="Montmayeur A."/>
            <person name="Murphy C."/>
            <person name="Neiman D."/>
            <person name="Pearson M."/>
            <person name="Priest M."/>
            <person name="Roberts A."/>
            <person name="Saif S."/>
            <person name="Shea T."/>
            <person name="Sisk P."/>
            <person name="Sykes S."/>
            <person name="Wortman J."/>
            <person name="Nusbaum C."/>
            <person name="Birren B."/>
        </authorList>
    </citation>
    <scope>NUCLEOTIDE SEQUENCE [LARGE SCALE GENOMIC DNA]</scope>
    <source>
        <strain evidence="3">race PST-78</strain>
    </source>
</reference>
<evidence type="ECO:0000313" key="2">
    <source>
        <dbReference type="EMBL" id="KNF06787.1"/>
    </source>
</evidence>
<proteinExistence type="predicted"/>
<dbReference type="EMBL" id="AJIL01000002">
    <property type="protein sequence ID" value="KNF06787.1"/>
    <property type="molecule type" value="Genomic_DNA"/>
</dbReference>
<accession>A0A0L0W5M6</accession>
<protein>
    <submittedName>
        <fullName evidence="2">Uncharacterized protein</fullName>
    </submittedName>
</protein>
<evidence type="ECO:0000313" key="3">
    <source>
        <dbReference type="Proteomes" id="UP000054564"/>
    </source>
</evidence>
<organism evidence="2 3">
    <name type="scientific">Puccinia striiformis f. sp. tritici PST-78</name>
    <dbReference type="NCBI Taxonomy" id="1165861"/>
    <lineage>
        <taxon>Eukaryota</taxon>
        <taxon>Fungi</taxon>
        <taxon>Dikarya</taxon>
        <taxon>Basidiomycota</taxon>
        <taxon>Pucciniomycotina</taxon>
        <taxon>Pucciniomycetes</taxon>
        <taxon>Pucciniales</taxon>
        <taxon>Pucciniaceae</taxon>
        <taxon>Puccinia</taxon>
    </lineage>
</organism>
<dbReference type="OrthoDB" id="10432779at2759"/>